<dbReference type="Pfam" id="PF00589">
    <property type="entry name" value="Phage_integrase"/>
    <property type="match status" value="1"/>
</dbReference>
<reference evidence="3 4" key="1">
    <citation type="submission" date="2021-06" db="EMBL/GenBank/DDBJ databases">
        <title>Complete genome of Haloferula helveola possessing various polysaccharide degrading enzymes.</title>
        <authorList>
            <person name="Takami H."/>
            <person name="Huang C."/>
            <person name="Hamasaki K."/>
        </authorList>
    </citation>
    <scope>NUCLEOTIDE SEQUENCE [LARGE SCALE GENOMIC DNA]</scope>
    <source>
        <strain evidence="3 4">CN-1</strain>
    </source>
</reference>
<dbReference type="PANTHER" id="PTHR30349">
    <property type="entry name" value="PHAGE INTEGRASE-RELATED"/>
    <property type="match status" value="1"/>
</dbReference>
<evidence type="ECO:0000256" key="1">
    <source>
        <dbReference type="ARBA" id="ARBA00023172"/>
    </source>
</evidence>
<gene>
    <name evidence="3" type="ORF">HAHE_24900</name>
</gene>
<sequence length="189" mass="21374">MGLEGLLFHHAGNRKYLNASERQRFYNAALGVDDSLRKAFLLTLYYTGARVSEALALEWTNLDADEGVIVIRTLKQRASIRSRAVPVPIELIECIRTTDRQERRIWGFCRTTGWKLVKKCMSAASIEGVKACPKGLRHGFAVACINAKVPVSTIKKWLGHTRLESTTVYLDLIGEDERDLARRLWKNGN</sequence>
<dbReference type="InterPro" id="IPR011010">
    <property type="entry name" value="DNA_brk_join_enz"/>
</dbReference>
<evidence type="ECO:0000259" key="2">
    <source>
        <dbReference type="PROSITE" id="PS51898"/>
    </source>
</evidence>
<protein>
    <submittedName>
        <fullName evidence="3">Integrase</fullName>
    </submittedName>
</protein>
<dbReference type="PANTHER" id="PTHR30349:SF64">
    <property type="entry name" value="PROPHAGE INTEGRASE INTD-RELATED"/>
    <property type="match status" value="1"/>
</dbReference>
<dbReference type="CDD" id="cd00397">
    <property type="entry name" value="DNA_BRE_C"/>
    <property type="match status" value="1"/>
</dbReference>
<evidence type="ECO:0000313" key="4">
    <source>
        <dbReference type="Proteomes" id="UP001374893"/>
    </source>
</evidence>
<feature type="domain" description="Tyr recombinase" evidence="2">
    <location>
        <begin position="12"/>
        <end position="182"/>
    </location>
</feature>
<dbReference type="InterPro" id="IPR002104">
    <property type="entry name" value="Integrase_catalytic"/>
</dbReference>
<dbReference type="Gene3D" id="1.10.443.10">
    <property type="entry name" value="Intergrase catalytic core"/>
    <property type="match status" value="1"/>
</dbReference>
<dbReference type="InterPro" id="IPR050090">
    <property type="entry name" value="Tyrosine_recombinase_XerCD"/>
</dbReference>
<dbReference type="RefSeq" id="WP_353415639.1">
    <property type="nucleotide sequence ID" value="NZ_AP024702.1"/>
</dbReference>
<dbReference type="Proteomes" id="UP001374893">
    <property type="component" value="Chromosome"/>
</dbReference>
<dbReference type="PROSITE" id="PS51898">
    <property type="entry name" value="TYR_RECOMBINASE"/>
    <property type="match status" value="1"/>
</dbReference>
<keyword evidence="4" id="KW-1185">Reference proteome</keyword>
<name>A0ABM7RN21_9BACT</name>
<dbReference type="InterPro" id="IPR013762">
    <property type="entry name" value="Integrase-like_cat_sf"/>
</dbReference>
<proteinExistence type="predicted"/>
<accession>A0ABM7RN21</accession>
<dbReference type="SUPFAM" id="SSF56349">
    <property type="entry name" value="DNA breaking-rejoining enzymes"/>
    <property type="match status" value="1"/>
</dbReference>
<dbReference type="EMBL" id="AP024702">
    <property type="protein sequence ID" value="BCX48582.1"/>
    <property type="molecule type" value="Genomic_DNA"/>
</dbReference>
<evidence type="ECO:0000313" key="3">
    <source>
        <dbReference type="EMBL" id="BCX48582.1"/>
    </source>
</evidence>
<organism evidence="3 4">
    <name type="scientific">Haloferula helveola</name>
    <dbReference type="NCBI Taxonomy" id="490095"/>
    <lineage>
        <taxon>Bacteria</taxon>
        <taxon>Pseudomonadati</taxon>
        <taxon>Verrucomicrobiota</taxon>
        <taxon>Verrucomicrobiia</taxon>
        <taxon>Verrucomicrobiales</taxon>
        <taxon>Verrucomicrobiaceae</taxon>
        <taxon>Haloferula</taxon>
    </lineage>
</organism>
<keyword evidence="1" id="KW-0233">DNA recombination</keyword>